<dbReference type="Pfam" id="PF01753">
    <property type="entry name" value="zf-MYND"/>
    <property type="match status" value="1"/>
</dbReference>
<dbReference type="PROSITE" id="PS01360">
    <property type="entry name" value="ZF_MYND_1"/>
    <property type="match status" value="1"/>
</dbReference>
<dbReference type="Gene3D" id="6.10.140.2220">
    <property type="match status" value="1"/>
</dbReference>
<dbReference type="GO" id="GO:0008270">
    <property type="term" value="F:zinc ion binding"/>
    <property type="evidence" value="ECO:0007669"/>
    <property type="project" value="UniProtKB-KW"/>
</dbReference>
<name>A0A9P6ERH2_9AGAR</name>
<evidence type="ECO:0000313" key="6">
    <source>
        <dbReference type="EMBL" id="KAF9534075.1"/>
    </source>
</evidence>
<evidence type="ECO:0000256" key="2">
    <source>
        <dbReference type="ARBA" id="ARBA00022771"/>
    </source>
</evidence>
<comment type="caution">
    <text evidence="6">The sequence shown here is derived from an EMBL/GenBank/DDBJ whole genome shotgun (WGS) entry which is preliminary data.</text>
</comment>
<dbReference type="Proteomes" id="UP000807306">
    <property type="component" value="Unassembled WGS sequence"/>
</dbReference>
<feature type="domain" description="MYND-type" evidence="5">
    <location>
        <begin position="31"/>
        <end position="68"/>
    </location>
</feature>
<dbReference type="PROSITE" id="PS50865">
    <property type="entry name" value="ZF_MYND_2"/>
    <property type="match status" value="1"/>
</dbReference>
<keyword evidence="1" id="KW-0479">Metal-binding</keyword>
<dbReference type="OrthoDB" id="341421at2759"/>
<keyword evidence="3" id="KW-0862">Zinc</keyword>
<accession>A0A9P6ERH2</accession>
<keyword evidence="2 4" id="KW-0863">Zinc-finger</keyword>
<evidence type="ECO:0000256" key="4">
    <source>
        <dbReference type="PROSITE-ProRule" id="PRU00134"/>
    </source>
</evidence>
<proteinExistence type="predicted"/>
<evidence type="ECO:0000259" key="5">
    <source>
        <dbReference type="PROSITE" id="PS50865"/>
    </source>
</evidence>
<dbReference type="SUPFAM" id="SSF144232">
    <property type="entry name" value="HIT/MYND zinc finger-like"/>
    <property type="match status" value="1"/>
</dbReference>
<reference evidence="6" key="1">
    <citation type="submission" date="2020-11" db="EMBL/GenBank/DDBJ databases">
        <authorList>
            <consortium name="DOE Joint Genome Institute"/>
            <person name="Ahrendt S."/>
            <person name="Riley R."/>
            <person name="Andreopoulos W."/>
            <person name="Labutti K."/>
            <person name="Pangilinan J."/>
            <person name="Ruiz-Duenas F.J."/>
            <person name="Barrasa J.M."/>
            <person name="Sanchez-Garcia M."/>
            <person name="Camarero S."/>
            <person name="Miyauchi S."/>
            <person name="Serrano A."/>
            <person name="Linde D."/>
            <person name="Babiker R."/>
            <person name="Drula E."/>
            <person name="Ayuso-Fernandez I."/>
            <person name="Pacheco R."/>
            <person name="Padilla G."/>
            <person name="Ferreira P."/>
            <person name="Barriuso J."/>
            <person name="Kellner H."/>
            <person name="Castanera R."/>
            <person name="Alfaro M."/>
            <person name="Ramirez L."/>
            <person name="Pisabarro A.G."/>
            <person name="Kuo A."/>
            <person name="Tritt A."/>
            <person name="Lipzen A."/>
            <person name="He G."/>
            <person name="Yan M."/>
            <person name="Ng V."/>
            <person name="Cullen D."/>
            <person name="Martin F."/>
            <person name="Rosso M.-N."/>
            <person name="Henrissat B."/>
            <person name="Hibbett D."/>
            <person name="Martinez A.T."/>
            <person name="Grigoriev I.V."/>
        </authorList>
    </citation>
    <scope>NUCLEOTIDE SEQUENCE</scope>
    <source>
        <strain evidence="6">CBS 506.95</strain>
    </source>
</reference>
<evidence type="ECO:0000313" key="7">
    <source>
        <dbReference type="Proteomes" id="UP000807306"/>
    </source>
</evidence>
<dbReference type="AlphaFoldDB" id="A0A9P6ERH2"/>
<gene>
    <name evidence="6" type="ORF">CPB83DRAFT_422160</name>
</gene>
<dbReference type="InterPro" id="IPR058518">
    <property type="entry name" value="DUF8205"/>
</dbReference>
<sequence>MGPPFRQTNIIDGVYGISEQYIKKTSANLACTICGHQSKAIKICPCRTAGYCSKDCQKLHWRTHKASCIEAAVAHDMSDYLMYFLMNNTLITLLRIALIEKGGLLDDPQPNSCHEVAVTVTVMPVTDEETHELAYGRVDVNDDTHEIPGCLTFSMPTARPFTSIPVKRPILKHHPSETQIMMVWKEAKYQATKLGRSKNPVVVVLFSYKHHQLCHAIEITPDAFEAAQKFRQPKLDVSSALMAHNKPEERPKAWLESILMVINDFVRDDYEDKLKMRLKMAKYDKEFIRNIFTTRLEREKAAGAMTSKQS</sequence>
<organism evidence="6 7">
    <name type="scientific">Crepidotus variabilis</name>
    <dbReference type="NCBI Taxonomy" id="179855"/>
    <lineage>
        <taxon>Eukaryota</taxon>
        <taxon>Fungi</taxon>
        <taxon>Dikarya</taxon>
        <taxon>Basidiomycota</taxon>
        <taxon>Agaricomycotina</taxon>
        <taxon>Agaricomycetes</taxon>
        <taxon>Agaricomycetidae</taxon>
        <taxon>Agaricales</taxon>
        <taxon>Agaricineae</taxon>
        <taxon>Crepidotaceae</taxon>
        <taxon>Crepidotus</taxon>
    </lineage>
</organism>
<dbReference type="Pfam" id="PF26632">
    <property type="entry name" value="DUF8205"/>
    <property type="match status" value="1"/>
</dbReference>
<protein>
    <recommendedName>
        <fullName evidence="5">MYND-type domain-containing protein</fullName>
    </recommendedName>
</protein>
<keyword evidence="7" id="KW-1185">Reference proteome</keyword>
<evidence type="ECO:0000256" key="3">
    <source>
        <dbReference type="ARBA" id="ARBA00022833"/>
    </source>
</evidence>
<dbReference type="InterPro" id="IPR002893">
    <property type="entry name" value="Znf_MYND"/>
</dbReference>
<evidence type="ECO:0000256" key="1">
    <source>
        <dbReference type="ARBA" id="ARBA00022723"/>
    </source>
</evidence>
<dbReference type="EMBL" id="MU157827">
    <property type="protein sequence ID" value="KAF9534075.1"/>
    <property type="molecule type" value="Genomic_DNA"/>
</dbReference>